<evidence type="ECO:0000259" key="2">
    <source>
        <dbReference type="Pfam" id="PF06048"/>
    </source>
</evidence>
<gene>
    <name evidence="4" type="ORF">ERS852569_03769</name>
</gene>
<keyword evidence="4" id="KW-0067">ATP-binding</keyword>
<dbReference type="Pfam" id="PF18662">
    <property type="entry name" value="HTH_56"/>
    <property type="match status" value="1"/>
</dbReference>
<organism evidence="4 5">
    <name type="scientific">Blautia obeum</name>
    <dbReference type="NCBI Taxonomy" id="40520"/>
    <lineage>
        <taxon>Bacteria</taxon>
        <taxon>Bacillati</taxon>
        <taxon>Bacillota</taxon>
        <taxon>Clostridia</taxon>
        <taxon>Lachnospirales</taxon>
        <taxon>Lachnospiraceae</taxon>
        <taxon>Blautia</taxon>
    </lineage>
</organism>
<dbReference type="AlphaFoldDB" id="A0A174WAS4"/>
<feature type="compositionally biased region" description="Basic and acidic residues" evidence="1">
    <location>
        <begin position="718"/>
        <end position="741"/>
    </location>
</feature>
<dbReference type="EMBL" id="CZBP01000048">
    <property type="protein sequence ID" value="CUQ41310.1"/>
    <property type="molecule type" value="Genomic_DNA"/>
</dbReference>
<dbReference type="Proteomes" id="UP000095762">
    <property type="component" value="Unassembled WGS sequence"/>
</dbReference>
<feature type="domain" description="Cch helix turn helix" evidence="3">
    <location>
        <begin position="598"/>
        <end position="706"/>
    </location>
</feature>
<feature type="region of interest" description="Disordered" evidence="1">
    <location>
        <begin position="708"/>
        <end position="748"/>
    </location>
</feature>
<accession>A0A174WAS4</accession>
<dbReference type="InterPro" id="IPR040538">
    <property type="entry name" value="Cch_HTH"/>
</dbReference>
<proteinExistence type="predicted"/>
<evidence type="ECO:0000259" key="3">
    <source>
        <dbReference type="Pfam" id="PF18662"/>
    </source>
</evidence>
<dbReference type="Pfam" id="PF06048">
    <property type="entry name" value="DUF927"/>
    <property type="match status" value="1"/>
</dbReference>
<dbReference type="GO" id="GO:0004386">
    <property type="term" value="F:helicase activity"/>
    <property type="evidence" value="ECO:0007669"/>
    <property type="project" value="UniProtKB-KW"/>
</dbReference>
<name>A0A174WAS4_9FIRM</name>
<protein>
    <submittedName>
        <fullName evidence="4">Superfamily II helicase and inactivated derivatives</fullName>
    </submittedName>
</protein>
<keyword evidence="4" id="KW-0378">Hydrolase</keyword>
<keyword evidence="4" id="KW-0547">Nucleotide-binding</keyword>
<evidence type="ECO:0000256" key="1">
    <source>
        <dbReference type="SAM" id="MobiDB-lite"/>
    </source>
</evidence>
<feature type="domain" description="DUF927" evidence="2">
    <location>
        <begin position="179"/>
        <end position="451"/>
    </location>
</feature>
<dbReference type="RefSeq" id="WP_055060691.1">
    <property type="nucleotide sequence ID" value="NZ_CZBP01000048.1"/>
</dbReference>
<keyword evidence="4" id="KW-0347">Helicase</keyword>
<evidence type="ECO:0000313" key="5">
    <source>
        <dbReference type="Proteomes" id="UP000095762"/>
    </source>
</evidence>
<evidence type="ECO:0000313" key="4">
    <source>
        <dbReference type="EMBL" id="CUQ41310.1"/>
    </source>
</evidence>
<dbReference type="InterPro" id="IPR009270">
    <property type="entry name" value="DUF927"/>
</dbReference>
<reference evidence="4 5" key="1">
    <citation type="submission" date="2015-09" db="EMBL/GenBank/DDBJ databases">
        <authorList>
            <consortium name="Pathogen Informatics"/>
        </authorList>
    </citation>
    <scope>NUCLEOTIDE SEQUENCE [LARGE SCALE GENOMIC DNA]</scope>
    <source>
        <strain evidence="4 5">2789STDY5834957</strain>
    </source>
</reference>
<sequence length="760" mass="86023">MNANSFNIISKQTGIPVEQIFQVCSIIAGLQKQSEEGETVQTSALQNTDIPEKKYMGFLGGDISEVTCEEDFKREDLYQSLYAQGITRQLRRTLKYDLKKKAQEIGKRDLAKYFQERCDEKAAELCNAVKLKSKGQLNGKSDIGMDKRTEYTGLPKKCTGNKPIGYEWIATNEKTYTLEQHGDVSRVVVACTQPVVINRILKPLDGDDEERRVEVIYQEGNSWHTIIVNLEVLLNSNKAVGLSSKGIIITRKNAGAFSEFMASMYDNSISKGELEVLYTVKQLGWVNGSDYFMPFVDDGTIMFDRADVAKSLLEAFVPHGSYETWKATYIKLRKMNNLTLKVFTAAMFASPILGLLNMDGFALNVFGTTTNGKTTTMQMAASIWGDCSTKSDLIVSPKSTPTALELRLGVLKNLPLIVDDTAALKPEEKVEFQSTLMQMANGKCKDRGKKDLSLQEIFNWKTIIFFTSEGRIDKDWTTGGSKGRVVALENEEKPEYFDDLDKYMEIFENNYGYAGRDFIEILQEIGLDKVRRMYNGIHKILRKAAKQRGKMSRHAANVAFLVTADRIAEKYLFHDGVKISLEEAISLMSDEKEVDQPSRFYSNLIDTVYQNAGKFDGLTDKKDIRGEYWGIYIKDDEFDGKTVSTVSFIPKILNQLAKDADMDVKLFITYLRKNHLLIADSGRNQTKEKSDKLNDRIRVVKIILPDNSEESQSAKVSDNSEKPKSDGTLKTDEMLESKEEFVESLTDEELREMGFPEEWM</sequence>